<feature type="region of interest" description="Disordered" evidence="1">
    <location>
        <begin position="3141"/>
        <end position="3231"/>
    </location>
</feature>
<feature type="compositionally biased region" description="Basic and acidic residues" evidence="1">
    <location>
        <begin position="2761"/>
        <end position="2781"/>
    </location>
</feature>
<feature type="compositionally biased region" description="Basic and acidic residues" evidence="1">
    <location>
        <begin position="1452"/>
        <end position="1488"/>
    </location>
</feature>
<feature type="compositionally biased region" description="Basic and acidic residues" evidence="1">
    <location>
        <begin position="2737"/>
        <end position="2750"/>
    </location>
</feature>
<feature type="region of interest" description="Disordered" evidence="1">
    <location>
        <begin position="746"/>
        <end position="765"/>
    </location>
</feature>
<feature type="compositionally biased region" description="Basic and acidic residues" evidence="1">
    <location>
        <begin position="2318"/>
        <end position="2331"/>
    </location>
</feature>
<feature type="compositionally biased region" description="Basic and acidic residues" evidence="1">
    <location>
        <begin position="3141"/>
        <end position="3165"/>
    </location>
</feature>
<feature type="compositionally biased region" description="Basic and acidic residues" evidence="1">
    <location>
        <begin position="2483"/>
        <end position="2495"/>
    </location>
</feature>
<feature type="compositionally biased region" description="Basic and acidic residues" evidence="1">
    <location>
        <begin position="1104"/>
        <end position="1118"/>
    </location>
</feature>
<feature type="region of interest" description="Disordered" evidence="1">
    <location>
        <begin position="895"/>
        <end position="1154"/>
    </location>
</feature>
<dbReference type="Proteomes" id="UP001454036">
    <property type="component" value="Unassembled WGS sequence"/>
</dbReference>
<accession>A0AAV3P716</accession>
<feature type="compositionally biased region" description="Basic and acidic residues" evidence="1">
    <location>
        <begin position="2923"/>
        <end position="2936"/>
    </location>
</feature>
<feature type="region of interest" description="Disordered" evidence="1">
    <location>
        <begin position="2455"/>
        <end position="2983"/>
    </location>
</feature>
<feature type="compositionally biased region" description="Polar residues" evidence="1">
    <location>
        <begin position="218"/>
        <end position="227"/>
    </location>
</feature>
<feature type="compositionally biased region" description="Polar residues" evidence="1">
    <location>
        <begin position="2187"/>
        <end position="2198"/>
    </location>
</feature>
<feature type="compositionally biased region" description="Basic and acidic residues" evidence="1">
    <location>
        <begin position="3193"/>
        <end position="3204"/>
    </location>
</feature>
<sequence>MATEDDNQEPSIETVPPLRNRIRIDPFKIIHKTSSVAEPDKHHETVLKHYEAENVKEPIEGDDIDKLPSVGKATSEKLLSSSSEPNSAVEICDKPGVSESLDGEETEEPVSKSLGVKETEGQLPTSSDGKEAEGHLVDKGELNTSQQIQLMTEETVGQGYKSHNGGTDQVAKVNESELKEENKVQNLSSASTTLDTTDKTASSEPVTFEDLISRRPPQESSSHTISSGEAEKELHMASASEDLHSNLEETESRGDTKEEITNNEKIGSDAPIIVTLKSDNLSELNKEEAQKGEEMNACPGTASTVAPIEETCETSFRSEADVSSSDIKETVSLVGQSEIVEKERHTEISLSEAPSEAKDETIDPSSTKEKQPIEEKNVSVVDLNEEDKIHLYATAKGQHDAPPLVHETEASEGTQLAVEEAKVMHNTDEADRKLESSDLGMPLTEGASFMDLAPPCQINAGNLETESRLINNDLSEEDEIHLYDKAKGQQDAPPVVHETKASEGTQLSVEEAMVMHSMDKSDRKLDSNDLGMPLTEGEPDLYLAPACQVNDDNIETESRLTANDLNKEDEIHPYDMAKGQQDAPPPFHETDASTGTQLSIEDPKVLHKMDESDRKPDSSDIGMPLHAGASGIDLAPPSQIDADNVETESRLIENDLNEKAEIHLYDKTNGQQDSPPLVHETEASEGTQVSVEEPKIMHNGDVSDRKLESNVIELPLTEGESGIDLAPPCQMDADNLETAIHLYDTTNGQQDSPPLVHETEASKGTQLSVEEPKIMHNIDVSDRELDSSDIRLPLPKVHDTEGSEATQLSVEEPNIVHHIDEADGKLDSSVPALSQTEGAPDINLAPPCQIDADNLETGLNMDSRKELEIIETNTEEKLEEVADSLVESRKLSIANDSNSKVTREEIEFDSSNTTLSDEKRDELKVQQSEPSKAPQNPEATDQRDGKQSNINDNINQKSKPEEHEETDTKEKEAEEINSPITDKEHTTSSYSAILTTEGSKVFNRTTSIEEPDSHPELSHTVSTDSGNIDEFTSVDKEPSEKLLSSASELSKASVPENATELISDSLEGKEIQGQVVERVDRKETGHASEISDGKETEGCGSKSSDGKEMQDYHEEKGECNSTQEMHTEEILGKGQKGPNGGIEEEETDVDNTEKITSVGSVTFQDQLSKPSIEEDSNDTISSSITKKELYIPSASEDIIVNVEDIESRAMEEDIINNEKIALDTPVNVALKSDHLGSPLSAPPVTPIEEAGFTSLGSEADVEGFAIKGITSLDEQNETEEKVINTKINLPDFPTEARKDENLDASSSQENQSFDDKSISADDLKEEDGTNQYDSPKGQPVASSLIHETEVCEENQISAEEPEEMHNINEENTMPHSSNLGMMPIEGASDMHMIPDSQIDADKAESEIDSIQELHINAESNTKDKLQQNDADSETIIQETHFHSSSTMPTARITDEPNIKESEYREDSQMEGKSEEKEDLGDGKEEYMNDKNQNSELQRHGETDISNKEDEEITNTTDKEQIIQIYPEILTTEESKKTNEEAASECENTKVNSPNKEEGTEDEHAASVKEKDLLDGLATPEEVIKASIEEDEGNGKKIKEEHCDQVITSTKISADEDKLEKPYGGDKGKEENVVISQASKIDESSKEISSISESDVKEHGDGTYLAEHSSRTDASCEGLPTISSTVTEEHSGNSNLESHVTNGSVKRMEDQRTKSDDHQIEKGTCENVEVMHENFTNESSQVPDYIEKNDHIIKTPKDIEGESTLNELHSVAGEDIPSHEKVKEVGLASLQSINTIDSENKAEEIHVPVTENSKTEEIKEGKEQVQGMKITSLQNVEKKDSDEKSEGRVLHLAENSNIEPDSSTTEVAQGDKEPVQETSNVSQQNIDTMDTDEKSEVGILQLTTNSITEQESSTAEVPKETKGDKMHIQDMTNMIIEKSEEASSHNFIEEPDDCNDKADALVKKESSPEDNDEKTVHVDSTDMDNKNPLRINSSCEKVDEVEIEQLERTNGSVYQTESEIKQIISERIEMETTNEQVDNKDEGQQNREGIEEISGIIHGNDDDVEDGHITSTQTKPEATNELQETCGVQHREEQELENLDSIKGTIHEGEIAVGGISMTSSEEECLLKNDSHPPELRKASVEGMHDQSKLEEDNIYKENSEDTGAEMSSPDPNFLASESSTKDLHNVYESNVTVTTGELQESKEATDLKSDMSPGVLESEAKLHHADVPSETIKGGIKEGALLTEIGADNISKEEMAETESIEDNISREKVKDEGASVLEREAIPEEPQIKTIKEMSETTNKEDNNEKVSSNDINIIQSEKDRGDDEYEKSFKGNSGGENRSITGDFPVTDTPGSNEVGENPELVAEGHKRAEGSSIENSEEDRRNIIHDETNENNECTSDESKTIEQESTTIRPVNDPTLDLAQGPEDNYLSDPEKGESVAHISEVHDDYLIKDVAEKEESLEHESRNNENNEIKSTSNLEVSSDKDSEEKDPGESKPMISSKDKDIPLESGSTSVTDLEEAKQVYSSEAVPEPNNTGSAERKVSHDHKETADSPRTASELGQGFAEENIHEPGDTDSRDPHEGTHAIQHVEESSMRLQEGGKDVVESTHQTAELTLASRSTSESLSAPEVGSLIVSSPKHCKDVSQMQEEIGAEGNRITDKPEEMTEKLLPAEISEESTREQADHPDETNKLKTQPAGGEAKPDNAEVEKEEHGEQKEFNLGSEVVFIGEKDPDEDAKVEKEEHAEQKEGNSGFELVFIGEKHPDEDAKVEKEEHGELKDGNSGSKVVFIGEKDQDENAKVEKEEHGEQKEHNSGSEVVLIGEKDPDEDAKVEKEEHGEQKEGNSGSEVVFIGEQDLDEDAKVEKEEHGELKDGNSGSEVVFIGEKDRDENAKVEKEEHGEQKSGNSGSEVVLIGEKDPDEDAKVEKEEYGEQKEGNSGSEAVFIDEKDPDEDSKVEKEEHGEQKEHRSGSEVVSIGDKDPDNTTKIIAAEVKDMRSTIVSDDMILVQVDREEGTETLINKEGTEVKANEATVEEREHDVQKEIKSGSEEPINGEKDPDYDTSNKITAGETDCSSKMAMSERILSEQSEDKEVKTDETKVEREEVKADGAEVATGDQDGLKEKKLDSEVAVMSEKDCVDDKVSVKENPTDRRETVTHSEYKGVKPDSNSEVTGAEIEKPIQVNTSEAVAESVRFESAEEKTYSHDYQGMQETMKSTLSPKSSKNNLGEDCAEETKLNVAKIESPHPENLHALPHTTDLSTETITKADENDIYINWKNRDKQEVPPLEAEKYMVVEADLKVTQEPGDEKNILPPQQKEAAENFQADGQSEQGPEPANSNNEHFSEDSKAVKSTQHEERKEHQDEASRDAEVKLTPKKSHNLLSGVIKHSISKMKKAITCTNAQPMPQSPR</sequence>
<feature type="region of interest" description="Disordered" evidence="1">
    <location>
        <begin position="1941"/>
        <end position="1992"/>
    </location>
</feature>
<feature type="compositionally biased region" description="Basic and acidic residues" evidence="1">
    <location>
        <begin position="2792"/>
        <end position="2815"/>
    </location>
</feature>
<feature type="compositionally biased region" description="Polar residues" evidence="1">
    <location>
        <begin position="947"/>
        <end position="957"/>
    </location>
</feature>
<feature type="compositionally biased region" description="Basic and acidic residues" evidence="1">
    <location>
        <begin position="1612"/>
        <end position="1631"/>
    </location>
</feature>
<feature type="compositionally biased region" description="Basic and acidic residues" evidence="1">
    <location>
        <begin position="2830"/>
        <end position="2843"/>
    </location>
</feature>
<feature type="compositionally biased region" description="Basic and acidic residues" evidence="1">
    <location>
        <begin position="2861"/>
        <end position="2874"/>
    </location>
</feature>
<feature type="compositionally biased region" description="Polar residues" evidence="1">
    <location>
        <begin position="1680"/>
        <end position="1703"/>
    </location>
</feature>
<feature type="compositionally biased region" description="Polar residues" evidence="1">
    <location>
        <begin position="1434"/>
        <end position="1448"/>
    </location>
</feature>
<feature type="compositionally biased region" description="Basic and acidic residues" evidence="1">
    <location>
        <begin position="38"/>
        <end position="59"/>
    </location>
</feature>
<feature type="region of interest" description="Disordered" evidence="1">
    <location>
        <begin position="3244"/>
        <end position="3387"/>
    </location>
</feature>
<feature type="region of interest" description="Disordered" evidence="1">
    <location>
        <begin position="338"/>
        <end position="381"/>
    </location>
</feature>
<comment type="caution">
    <text evidence="2">The sequence shown here is derived from an EMBL/GenBank/DDBJ whole genome shotgun (WGS) entry which is preliminary data.</text>
</comment>
<feature type="compositionally biased region" description="Basic and acidic residues" evidence="1">
    <location>
        <begin position="3342"/>
        <end position="3373"/>
    </location>
</feature>
<feature type="compositionally biased region" description="Low complexity" evidence="1">
    <location>
        <begin position="187"/>
        <end position="203"/>
    </location>
</feature>
<feature type="compositionally biased region" description="Basic and acidic residues" evidence="1">
    <location>
        <begin position="3119"/>
        <end position="3128"/>
    </location>
</feature>
<feature type="compositionally biased region" description="Polar residues" evidence="1">
    <location>
        <begin position="77"/>
        <end position="86"/>
    </location>
</feature>
<feature type="compositionally biased region" description="Basic and acidic residues" evidence="1">
    <location>
        <begin position="2540"/>
        <end position="2553"/>
    </location>
</feature>
<name>A0AAV3P716_LITER</name>
<feature type="compositionally biased region" description="Polar residues" evidence="1">
    <location>
        <begin position="1853"/>
        <end position="1866"/>
    </location>
</feature>
<feature type="compositionally biased region" description="Polar residues" evidence="1">
    <location>
        <begin position="2307"/>
        <end position="2317"/>
    </location>
</feature>
<feature type="region of interest" description="Disordered" evidence="1">
    <location>
        <begin position="2028"/>
        <end position="2088"/>
    </location>
</feature>
<feature type="compositionally biased region" description="Basic and acidic residues" evidence="1">
    <location>
        <begin position="3277"/>
        <end position="3310"/>
    </location>
</feature>
<feature type="compositionally biased region" description="Basic and acidic residues" evidence="1">
    <location>
        <begin position="128"/>
        <end position="141"/>
    </location>
</feature>
<reference evidence="2 3" key="1">
    <citation type="submission" date="2024-01" db="EMBL/GenBank/DDBJ databases">
        <title>The complete chloroplast genome sequence of Lithospermum erythrorhizon: insights into the phylogenetic relationship among Boraginaceae species and the maternal lineages of purple gromwells.</title>
        <authorList>
            <person name="Okada T."/>
            <person name="Watanabe K."/>
        </authorList>
    </citation>
    <scope>NUCLEOTIDE SEQUENCE [LARGE SCALE GENOMIC DNA]</scope>
</reference>
<feature type="compositionally biased region" description="Low complexity" evidence="1">
    <location>
        <begin position="1041"/>
        <end position="1053"/>
    </location>
</feature>
<feature type="region of interest" description="Disordered" evidence="1">
    <location>
        <begin position="1"/>
        <end position="20"/>
    </location>
</feature>
<feature type="compositionally biased region" description="Basic and acidic residues" evidence="1">
    <location>
        <begin position="3089"/>
        <end position="3110"/>
    </location>
</feature>
<feature type="compositionally biased region" description="Polar residues" evidence="1">
    <location>
        <begin position="987"/>
        <end position="1008"/>
    </location>
</feature>
<feature type="compositionally biased region" description="Basic and acidic residues" evidence="1">
    <location>
        <begin position="2568"/>
        <end position="2607"/>
    </location>
</feature>
<feature type="region of interest" description="Disordered" evidence="1">
    <location>
        <begin position="2122"/>
        <end position="2220"/>
    </location>
</feature>
<protein>
    <submittedName>
        <fullName evidence="2">Uncharacterized protein</fullName>
    </submittedName>
</protein>
<dbReference type="EMBL" id="BAABME010001038">
    <property type="protein sequence ID" value="GAA0147151.1"/>
    <property type="molecule type" value="Genomic_DNA"/>
</dbReference>
<feature type="compositionally biased region" description="Basic and acidic residues" evidence="1">
    <location>
        <begin position="3023"/>
        <end position="3060"/>
    </location>
</feature>
<feature type="compositionally biased region" description="Basic and acidic residues" evidence="1">
    <location>
        <begin position="174"/>
        <end position="183"/>
    </location>
</feature>
<keyword evidence="3" id="KW-1185">Reference proteome</keyword>
<feature type="compositionally biased region" description="Basic and acidic residues" evidence="1">
    <location>
        <begin position="1953"/>
        <end position="1986"/>
    </location>
</feature>
<feature type="compositionally biased region" description="Basic and acidic residues" evidence="1">
    <location>
        <begin position="1554"/>
        <end position="1573"/>
    </location>
</feature>
<feature type="region of interest" description="Disordered" evidence="1">
    <location>
        <begin position="2271"/>
        <end position="2440"/>
    </location>
</feature>
<feature type="region of interest" description="Disordered" evidence="1">
    <location>
        <begin position="577"/>
        <end position="601"/>
    </location>
</feature>
<feature type="compositionally biased region" description="Basic and acidic residues" evidence="1">
    <location>
        <begin position="1077"/>
        <end position="1097"/>
    </location>
</feature>
<feature type="compositionally biased region" description="Basic and acidic residues" evidence="1">
    <location>
        <begin position="1496"/>
        <end position="1507"/>
    </location>
</feature>
<evidence type="ECO:0000256" key="1">
    <source>
        <dbReference type="SAM" id="MobiDB-lite"/>
    </source>
</evidence>
<feature type="compositionally biased region" description="Basic and acidic residues" evidence="1">
    <location>
        <begin position="1835"/>
        <end position="1850"/>
    </location>
</feature>
<feature type="compositionally biased region" description="Basic and acidic residues" evidence="1">
    <location>
        <begin position="2124"/>
        <end position="2159"/>
    </location>
</feature>
<feature type="region of interest" description="Disordered" evidence="1">
    <location>
        <begin position="158"/>
        <end position="266"/>
    </location>
</feature>
<feature type="region of interest" description="Disordered" evidence="1">
    <location>
        <begin position="3017"/>
        <end position="3128"/>
    </location>
</feature>
<organism evidence="2 3">
    <name type="scientific">Lithospermum erythrorhizon</name>
    <name type="common">Purple gromwell</name>
    <name type="synonym">Lithospermum officinale var. erythrorhizon</name>
    <dbReference type="NCBI Taxonomy" id="34254"/>
    <lineage>
        <taxon>Eukaryota</taxon>
        <taxon>Viridiplantae</taxon>
        <taxon>Streptophyta</taxon>
        <taxon>Embryophyta</taxon>
        <taxon>Tracheophyta</taxon>
        <taxon>Spermatophyta</taxon>
        <taxon>Magnoliopsida</taxon>
        <taxon>eudicotyledons</taxon>
        <taxon>Gunneridae</taxon>
        <taxon>Pentapetalae</taxon>
        <taxon>asterids</taxon>
        <taxon>lamiids</taxon>
        <taxon>Boraginales</taxon>
        <taxon>Boraginaceae</taxon>
        <taxon>Boraginoideae</taxon>
        <taxon>Lithospermeae</taxon>
        <taxon>Lithospermum</taxon>
    </lineage>
</organism>
<feature type="compositionally biased region" description="Basic and acidic residues" evidence="1">
    <location>
        <begin position="229"/>
        <end position="262"/>
    </location>
</feature>
<feature type="compositionally biased region" description="Basic and acidic residues" evidence="1">
    <location>
        <begin position="355"/>
        <end position="377"/>
    </location>
</feature>
<feature type="compositionally biased region" description="Polar residues" evidence="1">
    <location>
        <begin position="3325"/>
        <end position="3341"/>
    </location>
</feature>
<feature type="compositionally biased region" description="Basic and acidic residues" evidence="1">
    <location>
        <begin position="2036"/>
        <end position="2049"/>
    </location>
</feature>
<feature type="compositionally biased region" description="Basic and acidic residues" evidence="1">
    <location>
        <begin position="2381"/>
        <end position="2391"/>
    </location>
</feature>
<feature type="compositionally biased region" description="Basic and acidic residues" evidence="1">
    <location>
        <begin position="1581"/>
        <end position="1603"/>
    </location>
</feature>
<feature type="compositionally biased region" description="Basic and acidic residues" evidence="1">
    <location>
        <begin position="2702"/>
        <end position="2719"/>
    </location>
</feature>
<feature type="compositionally biased region" description="Polar residues" evidence="1">
    <location>
        <begin position="925"/>
        <end position="939"/>
    </location>
</feature>
<feature type="compositionally biased region" description="Basic and acidic residues" evidence="1">
    <location>
        <begin position="2678"/>
        <end position="2692"/>
    </location>
</feature>
<feature type="compositionally biased region" description="Basic and acidic residues" evidence="1">
    <location>
        <begin position="2658"/>
        <end position="2668"/>
    </location>
</feature>
<feature type="compositionally biased region" description="Basic and acidic residues" evidence="1">
    <location>
        <begin position="1705"/>
        <end position="1720"/>
    </location>
</feature>
<feature type="compositionally biased region" description="Basic and acidic residues" evidence="1">
    <location>
        <begin position="2954"/>
        <end position="2971"/>
    </location>
</feature>
<feature type="compositionally biased region" description="Polar residues" evidence="1">
    <location>
        <begin position="3210"/>
        <end position="3226"/>
    </location>
</feature>
<feature type="compositionally biased region" description="Polar residues" evidence="1">
    <location>
        <begin position="2068"/>
        <end position="2082"/>
    </location>
</feature>
<feature type="compositionally biased region" description="Basic and acidic residues" evidence="1">
    <location>
        <begin position="1313"/>
        <end position="1322"/>
    </location>
</feature>
<feature type="compositionally biased region" description="Polar residues" evidence="1">
    <location>
        <begin position="1900"/>
        <end position="1914"/>
    </location>
</feature>
<feature type="region of interest" description="Disordered" evidence="1">
    <location>
        <begin position="1798"/>
        <end position="1924"/>
    </location>
</feature>
<feature type="compositionally biased region" description="Basic and acidic residues" evidence="1">
    <location>
        <begin position="1812"/>
        <end position="1822"/>
    </location>
</feature>
<evidence type="ECO:0000313" key="2">
    <source>
        <dbReference type="EMBL" id="GAA0147151.1"/>
    </source>
</evidence>
<feature type="compositionally biased region" description="Polar residues" evidence="1">
    <location>
        <begin position="1875"/>
        <end position="1887"/>
    </location>
</feature>
<feature type="compositionally biased region" description="Basic and acidic residues" evidence="1">
    <location>
        <begin position="958"/>
        <end position="974"/>
    </location>
</feature>
<gene>
    <name evidence="2" type="ORF">LIER_06920</name>
</gene>
<feature type="compositionally biased region" description="Basic and acidic residues" evidence="1">
    <location>
        <begin position="2199"/>
        <end position="2209"/>
    </location>
</feature>
<feature type="region of interest" description="Disordered" evidence="1">
    <location>
        <begin position="1270"/>
        <end position="1720"/>
    </location>
</feature>
<feature type="compositionally biased region" description="Basic and acidic residues" evidence="1">
    <location>
        <begin position="2885"/>
        <end position="2903"/>
    </location>
</feature>
<feature type="region of interest" description="Disordered" evidence="1">
    <location>
        <begin position="34"/>
        <end position="146"/>
    </location>
</feature>
<feature type="compositionally biased region" description="Basic and acidic residues" evidence="1">
    <location>
        <begin position="2455"/>
        <end position="2473"/>
    </location>
</feature>
<proteinExistence type="predicted"/>
<feature type="compositionally biased region" description="Basic and acidic residues" evidence="1">
    <location>
        <begin position="2271"/>
        <end position="2306"/>
    </location>
</feature>
<feature type="compositionally biased region" description="Polar residues" evidence="1">
    <location>
        <begin position="2608"/>
        <end position="2626"/>
    </location>
</feature>
<evidence type="ECO:0000313" key="3">
    <source>
        <dbReference type="Proteomes" id="UP001454036"/>
    </source>
</evidence>